<dbReference type="Gene3D" id="3.40.50.11350">
    <property type="match status" value="1"/>
</dbReference>
<dbReference type="InterPro" id="IPR019378">
    <property type="entry name" value="GDP-Fuc_O-FucTrfase"/>
</dbReference>
<evidence type="ECO:0000256" key="4">
    <source>
        <dbReference type="ARBA" id="ARBA00023253"/>
    </source>
</evidence>
<dbReference type="CDD" id="cd11296">
    <property type="entry name" value="O-FucT_like"/>
    <property type="match status" value="1"/>
</dbReference>
<proteinExistence type="inferred from homology"/>
<protein>
    <recommendedName>
        <fullName evidence="6">O-fucosyltransferase family protein</fullName>
    </recommendedName>
</protein>
<evidence type="ECO:0000256" key="2">
    <source>
        <dbReference type="ARBA" id="ARBA00022676"/>
    </source>
</evidence>
<keyword evidence="3" id="KW-0808">Transferase</keyword>
<dbReference type="Pfam" id="PF10250">
    <property type="entry name" value="O-FucT"/>
    <property type="match status" value="1"/>
</dbReference>
<reference evidence="7" key="1">
    <citation type="submission" date="2020-06" db="EMBL/GenBank/DDBJ databases">
        <title>WGS assembly of Ceratodon purpureus strain R40.</title>
        <authorList>
            <person name="Carey S.B."/>
            <person name="Jenkins J."/>
            <person name="Shu S."/>
            <person name="Lovell J.T."/>
            <person name="Sreedasyam A."/>
            <person name="Maumus F."/>
            <person name="Tiley G.P."/>
            <person name="Fernandez-Pozo N."/>
            <person name="Barry K."/>
            <person name="Chen C."/>
            <person name="Wang M."/>
            <person name="Lipzen A."/>
            <person name="Daum C."/>
            <person name="Saski C.A."/>
            <person name="Payton A.C."/>
            <person name="Mcbreen J.C."/>
            <person name="Conrad R.E."/>
            <person name="Kollar L.M."/>
            <person name="Olsson S."/>
            <person name="Huttunen S."/>
            <person name="Landis J.B."/>
            <person name="Wickett N.J."/>
            <person name="Johnson M.G."/>
            <person name="Rensing S.A."/>
            <person name="Grimwood J."/>
            <person name="Schmutz J."/>
            <person name="Mcdaniel S.F."/>
        </authorList>
    </citation>
    <scope>NUCLEOTIDE SEQUENCE</scope>
    <source>
        <strain evidence="7">R40</strain>
    </source>
</reference>
<dbReference type="GO" id="GO:0009875">
    <property type="term" value="P:pollen-pistil interaction"/>
    <property type="evidence" value="ECO:0007669"/>
    <property type="project" value="InterPro"/>
</dbReference>
<organism evidence="7 8">
    <name type="scientific">Ceratodon purpureus</name>
    <name type="common">Fire moss</name>
    <name type="synonym">Dicranum purpureum</name>
    <dbReference type="NCBI Taxonomy" id="3225"/>
    <lineage>
        <taxon>Eukaryota</taxon>
        <taxon>Viridiplantae</taxon>
        <taxon>Streptophyta</taxon>
        <taxon>Embryophyta</taxon>
        <taxon>Bryophyta</taxon>
        <taxon>Bryophytina</taxon>
        <taxon>Bryopsida</taxon>
        <taxon>Dicranidae</taxon>
        <taxon>Pseudoditrichales</taxon>
        <taxon>Ditrichaceae</taxon>
        <taxon>Ceratodon</taxon>
    </lineage>
</organism>
<accession>A0A8T0GSG0</accession>
<keyword evidence="5" id="KW-0119">Carbohydrate metabolism</keyword>
<sequence length="465" mass="52368">MHLEMKKPWTIEKVRLNLQLASVALLLVVALLASTLLSRPSRAKLSYAKEGRQFDKTMEVSKEKFLEVPHIVWGLNNQKIAIARAALTARYLNRTLIAPTLSSSVSINSSDAMPFTNLFSIPSFNHRCEGFVKIIDTPSVSARESNLDVAMVMLGSGRKWTTEKDKQHLRALTSDGYEGVAIIKMVGRNPFLWPDHWPVQDYASVLECLILTDSLQSKVDRVVRKLRRASSEIAQPLQGNGTANRSATDLKPGYVAVHMRVERDWRLHCRHIEDRALRMTKTRPHICASKEEIVRRVSVIPQLPKPAVVYLAMADAFLEDTNIMQGWGEDMVPFEKKKLGVKELYQKLPYIMQSAIDFEICKLADVFAGNSFSTFSSLVVMARTMKMKRRGVLNGCGTPMPSFAYNIGGPRPWVTNMSEPTLEIISYGSDKVGCLQPHAKTQRRAALGSQAYKKQTRPRLLHFEV</sequence>
<evidence type="ECO:0000256" key="5">
    <source>
        <dbReference type="ARBA" id="ARBA00023277"/>
    </source>
</evidence>
<keyword evidence="2" id="KW-0328">Glycosyltransferase</keyword>
<dbReference type="GO" id="GO:0006004">
    <property type="term" value="P:fucose metabolic process"/>
    <property type="evidence" value="ECO:0007669"/>
    <property type="project" value="UniProtKB-KW"/>
</dbReference>
<evidence type="ECO:0000313" key="7">
    <source>
        <dbReference type="EMBL" id="KAG0559892.1"/>
    </source>
</evidence>
<comment type="caution">
    <text evidence="7">The sequence shown here is derived from an EMBL/GenBank/DDBJ whole genome shotgun (WGS) entry which is preliminary data.</text>
</comment>
<keyword evidence="8" id="KW-1185">Reference proteome</keyword>
<dbReference type="InterPro" id="IPR044982">
    <property type="entry name" value="AtOFT1-like"/>
</dbReference>
<dbReference type="PANTHER" id="PTHR37220:SF1">
    <property type="entry name" value="O-FUCOSYLTRANSFERASE 23"/>
    <property type="match status" value="1"/>
</dbReference>
<dbReference type="Proteomes" id="UP000822688">
    <property type="component" value="Chromosome 10"/>
</dbReference>
<dbReference type="GO" id="GO:0016757">
    <property type="term" value="F:glycosyltransferase activity"/>
    <property type="evidence" value="ECO:0007669"/>
    <property type="project" value="UniProtKB-KW"/>
</dbReference>
<evidence type="ECO:0000256" key="3">
    <source>
        <dbReference type="ARBA" id="ARBA00022679"/>
    </source>
</evidence>
<evidence type="ECO:0000256" key="1">
    <source>
        <dbReference type="ARBA" id="ARBA00007737"/>
    </source>
</evidence>
<keyword evidence="4" id="KW-0294">Fucose metabolism</keyword>
<dbReference type="EMBL" id="CM026431">
    <property type="protein sequence ID" value="KAG0559892.1"/>
    <property type="molecule type" value="Genomic_DNA"/>
</dbReference>
<dbReference type="AlphaFoldDB" id="A0A8T0GSG0"/>
<comment type="similarity">
    <text evidence="1">Belongs to the glycosyltransferase GT106 family.</text>
</comment>
<dbReference type="PANTHER" id="PTHR37220">
    <property type="entry name" value="O-FUCOSYLTRANSFERASE 23"/>
    <property type="match status" value="1"/>
</dbReference>
<evidence type="ECO:0000313" key="8">
    <source>
        <dbReference type="Proteomes" id="UP000822688"/>
    </source>
</evidence>
<evidence type="ECO:0000256" key="6">
    <source>
        <dbReference type="ARBA" id="ARBA00030350"/>
    </source>
</evidence>
<gene>
    <name evidence="7" type="ORF">KC19_10G136900</name>
</gene>
<name>A0A8T0GSG0_CERPU</name>